<dbReference type="AlphaFoldDB" id="A0A6J6GVQ1"/>
<protein>
    <submittedName>
        <fullName evidence="1">Unannotated protein</fullName>
    </submittedName>
</protein>
<sequence>MLIIACHVVNQTTLRVVCAVSIANDSKLSEIIKIFNAGATTNVSIATTGKTASHLLVDRYEVIIGNYSSRIANQPATVSATPYL</sequence>
<proteinExistence type="predicted"/>
<organism evidence="1">
    <name type="scientific">freshwater metagenome</name>
    <dbReference type="NCBI Taxonomy" id="449393"/>
    <lineage>
        <taxon>unclassified sequences</taxon>
        <taxon>metagenomes</taxon>
        <taxon>ecological metagenomes</taxon>
    </lineage>
</organism>
<name>A0A6J6GVQ1_9ZZZZ</name>
<gene>
    <name evidence="1" type="ORF">UFOPK1826_00815</name>
</gene>
<evidence type="ECO:0000313" key="1">
    <source>
        <dbReference type="EMBL" id="CAB4603174.1"/>
    </source>
</evidence>
<accession>A0A6J6GVQ1</accession>
<dbReference type="EMBL" id="CAEZUN010000091">
    <property type="protein sequence ID" value="CAB4603174.1"/>
    <property type="molecule type" value="Genomic_DNA"/>
</dbReference>
<reference evidence="1" key="1">
    <citation type="submission" date="2020-05" db="EMBL/GenBank/DDBJ databases">
        <authorList>
            <person name="Chiriac C."/>
            <person name="Salcher M."/>
            <person name="Ghai R."/>
            <person name="Kavagutti S V."/>
        </authorList>
    </citation>
    <scope>NUCLEOTIDE SEQUENCE</scope>
</reference>